<sequence length="72" mass="7784">MMRWGTDQNEQRSLTSESHSPRSPVVDTPIATTALTAVWTAIRFADSAKGVQLGKTSTMSIRSSNPTGSAFR</sequence>
<name>A0A1I6RNP3_9EURY</name>
<gene>
    <name evidence="2" type="ORF">SAMN04488556_1946</name>
</gene>
<dbReference type="EMBL" id="FOZS01000002">
    <property type="protein sequence ID" value="SFS66337.1"/>
    <property type="molecule type" value="Genomic_DNA"/>
</dbReference>
<dbReference type="Proteomes" id="UP000199199">
    <property type="component" value="Unassembled WGS sequence"/>
</dbReference>
<feature type="region of interest" description="Disordered" evidence="1">
    <location>
        <begin position="53"/>
        <end position="72"/>
    </location>
</feature>
<keyword evidence="3" id="KW-1185">Reference proteome</keyword>
<reference evidence="3" key="1">
    <citation type="submission" date="2016-10" db="EMBL/GenBank/DDBJ databases">
        <authorList>
            <person name="Varghese N."/>
            <person name="Submissions S."/>
        </authorList>
    </citation>
    <scope>NUCLEOTIDE SEQUENCE [LARGE SCALE GENOMIC DNA]</scope>
    <source>
        <strain evidence="3">DSM 22427</strain>
    </source>
</reference>
<organism evidence="2 3">
    <name type="scientific">Halostagnicola kamekurae</name>
    <dbReference type="NCBI Taxonomy" id="619731"/>
    <lineage>
        <taxon>Archaea</taxon>
        <taxon>Methanobacteriati</taxon>
        <taxon>Methanobacteriota</taxon>
        <taxon>Stenosarchaea group</taxon>
        <taxon>Halobacteria</taxon>
        <taxon>Halobacteriales</taxon>
        <taxon>Natrialbaceae</taxon>
        <taxon>Halostagnicola</taxon>
    </lineage>
</organism>
<protein>
    <submittedName>
        <fullName evidence="2">Uncharacterized protein</fullName>
    </submittedName>
</protein>
<proteinExistence type="predicted"/>
<accession>A0A1I6RNP3</accession>
<evidence type="ECO:0000313" key="3">
    <source>
        <dbReference type="Proteomes" id="UP000199199"/>
    </source>
</evidence>
<feature type="compositionally biased region" description="Polar residues" evidence="1">
    <location>
        <begin position="54"/>
        <end position="72"/>
    </location>
</feature>
<feature type="region of interest" description="Disordered" evidence="1">
    <location>
        <begin position="1"/>
        <end position="27"/>
    </location>
</feature>
<evidence type="ECO:0000256" key="1">
    <source>
        <dbReference type="SAM" id="MobiDB-lite"/>
    </source>
</evidence>
<dbReference type="AlphaFoldDB" id="A0A1I6RNP3"/>
<feature type="compositionally biased region" description="Polar residues" evidence="1">
    <location>
        <begin position="1"/>
        <end position="18"/>
    </location>
</feature>
<evidence type="ECO:0000313" key="2">
    <source>
        <dbReference type="EMBL" id="SFS66337.1"/>
    </source>
</evidence>